<dbReference type="Gene3D" id="3.40.50.1820">
    <property type="entry name" value="alpha/beta hydrolase"/>
    <property type="match status" value="1"/>
</dbReference>
<evidence type="ECO:0000256" key="3">
    <source>
        <dbReference type="SAM" id="SignalP"/>
    </source>
</evidence>
<evidence type="ECO:0000313" key="6">
    <source>
        <dbReference type="Proteomes" id="UP001151760"/>
    </source>
</evidence>
<feature type="domain" description="Fungal lipase-type" evidence="4">
    <location>
        <begin position="112"/>
        <end position="168"/>
    </location>
</feature>
<dbReference type="EMBL" id="BQNB010011384">
    <property type="protein sequence ID" value="GJS89870.1"/>
    <property type="molecule type" value="Genomic_DNA"/>
</dbReference>
<dbReference type="InterPro" id="IPR002921">
    <property type="entry name" value="Fungal_lipase-type"/>
</dbReference>
<evidence type="ECO:0000256" key="2">
    <source>
        <dbReference type="SAM" id="MobiDB-lite"/>
    </source>
</evidence>
<dbReference type="PANTHER" id="PTHR47030:SF2">
    <property type="entry name" value="LIPASE CLASS 3 FAMILY PROTEIN"/>
    <property type="match status" value="1"/>
</dbReference>
<name>A0ABQ4ZIZ7_9ASTR</name>
<gene>
    <name evidence="5" type="ORF">Tco_0772506</name>
</gene>
<evidence type="ECO:0000259" key="4">
    <source>
        <dbReference type="Pfam" id="PF01764"/>
    </source>
</evidence>
<reference evidence="5" key="1">
    <citation type="journal article" date="2022" name="Int. J. Mol. Sci.">
        <title>Draft Genome of Tanacetum Coccineum: Genomic Comparison of Closely Related Tanacetum-Family Plants.</title>
        <authorList>
            <person name="Yamashiro T."/>
            <person name="Shiraishi A."/>
            <person name="Nakayama K."/>
            <person name="Satake H."/>
        </authorList>
    </citation>
    <scope>NUCLEOTIDE SEQUENCE</scope>
</reference>
<keyword evidence="3" id="KW-0732">Signal</keyword>
<organism evidence="5 6">
    <name type="scientific">Tanacetum coccineum</name>
    <dbReference type="NCBI Taxonomy" id="301880"/>
    <lineage>
        <taxon>Eukaryota</taxon>
        <taxon>Viridiplantae</taxon>
        <taxon>Streptophyta</taxon>
        <taxon>Embryophyta</taxon>
        <taxon>Tracheophyta</taxon>
        <taxon>Spermatophyta</taxon>
        <taxon>Magnoliopsida</taxon>
        <taxon>eudicotyledons</taxon>
        <taxon>Gunneridae</taxon>
        <taxon>Pentapetalae</taxon>
        <taxon>asterids</taxon>
        <taxon>campanulids</taxon>
        <taxon>Asterales</taxon>
        <taxon>Asteraceae</taxon>
        <taxon>Asteroideae</taxon>
        <taxon>Anthemideae</taxon>
        <taxon>Anthemidinae</taxon>
        <taxon>Tanacetum</taxon>
    </lineage>
</organism>
<keyword evidence="6" id="KW-1185">Reference proteome</keyword>
<protein>
    <submittedName>
        <fullName evidence="5">Triacylglycerol lipase SDP1-like protein</fullName>
    </submittedName>
</protein>
<sequence>MHKEGDSCRFVILFVLFKGCNLANSMQDLENISNAVTDDNHVSNEDNNLVDDTVVMTSADKLLEAIDDLIIGEDSTSYLSELHGPDVADLVDGWTPMVIDAAIGSSENKARFTQFITQTAEAEFQEVRLLTSYLGAGCKCEGYDLHVVGHSLGGAIAAMLGLKVVKITHSRYVYLWSDHVNVYWRRIEVEKLSLITRHSIGALKKLMAPLLVKQIRILHLYSELKNSSELMEATLLQSLRSLLRWRRNTNAISSVGSFVFYFQYSKIIQNPSHLELQKAVNQGQRCTWEKLSAIKANCGIELALDECVAILNHMRRLKLSVERAAAASHGRNGNARTGKDAVSYENKGN</sequence>
<reference evidence="5" key="2">
    <citation type="submission" date="2022-01" db="EMBL/GenBank/DDBJ databases">
        <authorList>
            <person name="Yamashiro T."/>
            <person name="Shiraishi A."/>
            <person name="Satake H."/>
            <person name="Nakayama K."/>
        </authorList>
    </citation>
    <scope>NUCLEOTIDE SEQUENCE</scope>
</reference>
<accession>A0ABQ4ZIZ7</accession>
<proteinExistence type="predicted"/>
<dbReference type="InterPro" id="IPR029058">
    <property type="entry name" value="AB_hydrolase_fold"/>
</dbReference>
<keyword evidence="1" id="KW-0378">Hydrolase</keyword>
<dbReference type="PANTHER" id="PTHR47030">
    <property type="entry name" value="LIPASE CLASS 3 FAMILY PROTEIN"/>
    <property type="match status" value="1"/>
</dbReference>
<feature type="chain" id="PRO_5045986694" evidence="3">
    <location>
        <begin position="24"/>
        <end position="349"/>
    </location>
</feature>
<comment type="caution">
    <text evidence="5">The sequence shown here is derived from an EMBL/GenBank/DDBJ whole genome shotgun (WGS) entry which is preliminary data.</text>
</comment>
<evidence type="ECO:0000313" key="5">
    <source>
        <dbReference type="EMBL" id="GJS89870.1"/>
    </source>
</evidence>
<feature type="signal peptide" evidence="3">
    <location>
        <begin position="1"/>
        <end position="23"/>
    </location>
</feature>
<dbReference type="Proteomes" id="UP001151760">
    <property type="component" value="Unassembled WGS sequence"/>
</dbReference>
<dbReference type="Pfam" id="PF01764">
    <property type="entry name" value="Lipase_3"/>
    <property type="match status" value="1"/>
</dbReference>
<dbReference type="SUPFAM" id="SSF53474">
    <property type="entry name" value="alpha/beta-Hydrolases"/>
    <property type="match status" value="1"/>
</dbReference>
<evidence type="ECO:0000256" key="1">
    <source>
        <dbReference type="ARBA" id="ARBA00022801"/>
    </source>
</evidence>
<feature type="region of interest" description="Disordered" evidence="2">
    <location>
        <begin position="328"/>
        <end position="349"/>
    </location>
</feature>
<dbReference type="CDD" id="cd00741">
    <property type="entry name" value="Lipase"/>
    <property type="match status" value="1"/>
</dbReference>